<name>A0ABW0Q9Q8_9BURK</name>
<dbReference type="Gene3D" id="3.30.365.10">
    <property type="entry name" value="Aldehyde oxidase/xanthine dehydrogenase, molybdopterin binding domain"/>
    <property type="match status" value="4"/>
</dbReference>
<dbReference type="InterPro" id="IPR008274">
    <property type="entry name" value="AldOxase/xan_DH_MoCoBD1"/>
</dbReference>
<dbReference type="SUPFAM" id="SSF56003">
    <property type="entry name" value="Molybdenum cofactor-binding domain"/>
    <property type="match status" value="1"/>
</dbReference>
<dbReference type="EMBL" id="JBHSMX010000018">
    <property type="protein sequence ID" value="MFC5521566.1"/>
    <property type="molecule type" value="Genomic_DNA"/>
</dbReference>
<evidence type="ECO:0000256" key="2">
    <source>
        <dbReference type="ARBA" id="ARBA00023002"/>
    </source>
</evidence>
<dbReference type="SUPFAM" id="SSF54665">
    <property type="entry name" value="CO dehydrogenase molybdoprotein N-domain-like"/>
    <property type="match status" value="1"/>
</dbReference>
<dbReference type="PANTHER" id="PTHR11908:SF132">
    <property type="entry name" value="ALDEHYDE OXIDASE 1-RELATED"/>
    <property type="match status" value="1"/>
</dbReference>
<sequence length="791" mass="84369">MGASDFVNLPNIGASVLRKEDYRFLTGGGQYTDDITLANQSYAVFVRSPHAHASIKSINTAPAKAAPGVLGVFVGADVAADKINGLPCGWLITSTSGTPMKEPPHPILAQGKVRYVGDHVAMVVAETLEQAKNAAELVEVDYEVLSAVVKVTDAAKAATLHDVAPDNHCFKWAIGDKAQVDAAFAGAAHVTQLDLINNRLVPNAMEPRAVIGSYSRATDEYTLYVANQNPHVERLLLTAFVMGLPEHKVRVIAPDVGGGFGSKIYLYAEDVCLTWASKKLNRNIKWTADRSEAFVCDAHGRDHASHAEMALGKDGKFLALRVHTDANMGAYLSTFAPAIPTILYATLLAGQYTTPQIYVEVDAWFTNTAPVDAYRGAGRPEATYLLERLVTRAGWELGLAQDEIRRRNMVTQFPYQTPVALQYDVGDFRALLARANELADVAGFAQRRAATEAAGKKRGIGYSSYIEACGLAPSNIAGALGARAGLFECGEVRVHPTGSVTVFTGSHSHGQGHETTFAQVVAARLGISVDQVDVVHGDTGRVPFGMGTYGSRSLAVGGTAIMKALDKIEAKARKIAAHLMEASDADVEFANGEFTIKGTDKKVSFGQVALTAYVPHNYPLDKLEPGLNETAFYDPTNFTFPAGTYICEVEIDPATGEVRVDRFTAVDDFGNIINPMIVEGQVHGGLVQGIGQALLERCVYDEESGQLLTGSLMDYALPRADDLPHFTLATLCTPCSHNPLGAKGCGEAGAIGSPPAVINAVLDALKPLGVTDFDMPASPGRVWEAIQAAKP</sequence>
<dbReference type="RefSeq" id="WP_068834306.1">
    <property type="nucleotide sequence ID" value="NZ_JBHSMX010000018.1"/>
</dbReference>
<dbReference type="InterPro" id="IPR000674">
    <property type="entry name" value="Ald_Oxase/Xan_DH_a/b"/>
</dbReference>
<organism evidence="4 5">
    <name type="scientific">Polaromonas jejuensis</name>
    <dbReference type="NCBI Taxonomy" id="457502"/>
    <lineage>
        <taxon>Bacteria</taxon>
        <taxon>Pseudomonadati</taxon>
        <taxon>Pseudomonadota</taxon>
        <taxon>Betaproteobacteria</taxon>
        <taxon>Burkholderiales</taxon>
        <taxon>Comamonadaceae</taxon>
        <taxon>Polaromonas</taxon>
    </lineage>
</organism>
<keyword evidence="1" id="KW-0500">Molybdenum</keyword>
<evidence type="ECO:0000313" key="5">
    <source>
        <dbReference type="Proteomes" id="UP001596084"/>
    </source>
</evidence>
<dbReference type="InterPro" id="IPR016208">
    <property type="entry name" value="Ald_Oxase/xanthine_DH-like"/>
</dbReference>
<protein>
    <submittedName>
        <fullName evidence="4">Xanthine dehydrogenase family protein molybdopterin-binding subunit</fullName>
    </submittedName>
</protein>
<evidence type="ECO:0000259" key="3">
    <source>
        <dbReference type="SMART" id="SM01008"/>
    </source>
</evidence>
<dbReference type="Proteomes" id="UP001596084">
    <property type="component" value="Unassembled WGS sequence"/>
</dbReference>
<dbReference type="Pfam" id="PF20256">
    <property type="entry name" value="MoCoBD_2"/>
    <property type="match status" value="1"/>
</dbReference>
<reference evidence="5" key="1">
    <citation type="journal article" date="2019" name="Int. J. Syst. Evol. Microbiol.">
        <title>The Global Catalogue of Microorganisms (GCM) 10K type strain sequencing project: providing services to taxonomists for standard genome sequencing and annotation.</title>
        <authorList>
            <consortium name="The Broad Institute Genomics Platform"/>
            <consortium name="The Broad Institute Genome Sequencing Center for Infectious Disease"/>
            <person name="Wu L."/>
            <person name="Ma J."/>
        </authorList>
    </citation>
    <scope>NUCLEOTIDE SEQUENCE [LARGE SCALE GENOMIC DNA]</scope>
    <source>
        <strain evidence="5">CGMCC 4.7277</strain>
    </source>
</reference>
<dbReference type="InterPro" id="IPR036856">
    <property type="entry name" value="Ald_Oxase/Xan_DH_a/b_sf"/>
</dbReference>
<dbReference type="Pfam" id="PF02738">
    <property type="entry name" value="MoCoBD_1"/>
    <property type="match status" value="1"/>
</dbReference>
<dbReference type="InterPro" id="IPR046867">
    <property type="entry name" value="AldOxase/xan_DH_MoCoBD2"/>
</dbReference>
<dbReference type="SMART" id="SM01008">
    <property type="entry name" value="Ald_Xan_dh_C"/>
    <property type="match status" value="1"/>
</dbReference>
<keyword evidence="5" id="KW-1185">Reference proteome</keyword>
<dbReference type="PANTHER" id="PTHR11908">
    <property type="entry name" value="XANTHINE DEHYDROGENASE"/>
    <property type="match status" value="1"/>
</dbReference>
<evidence type="ECO:0000313" key="4">
    <source>
        <dbReference type="EMBL" id="MFC5521566.1"/>
    </source>
</evidence>
<proteinExistence type="predicted"/>
<evidence type="ECO:0000256" key="1">
    <source>
        <dbReference type="ARBA" id="ARBA00022505"/>
    </source>
</evidence>
<accession>A0ABW0Q9Q8</accession>
<feature type="domain" description="Aldehyde oxidase/xanthine dehydrogenase a/b hammerhead" evidence="3">
    <location>
        <begin position="26"/>
        <end position="146"/>
    </location>
</feature>
<comment type="caution">
    <text evidence="4">The sequence shown here is derived from an EMBL/GenBank/DDBJ whole genome shotgun (WGS) entry which is preliminary data.</text>
</comment>
<dbReference type="Pfam" id="PF01315">
    <property type="entry name" value="Ald_Xan_dh_C"/>
    <property type="match status" value="1"/>
</dbReference>
<gene>
    <name evidence="4" type="ORF">ACFPP7_11650</name>
</gene>
<dbReference type="Gene3D" id="3.90.1170.50">
    <property type="entry name" value="Aldehyde oxidase/xanthine dehydrogenase, a/b hammerhead"/>
    <property type="match status" value="1"/>
</dbReference>
<dbReference type="InterPro" id="IPR037165">
    <property type="entry name" value="AldOxase/xan_DH_Mopterin-bd_sf"/>
</dbReference>
<keyword evidence="2" id="KW-0560">Oxidoreductase</keyword>